<evidence type="ECO:0008006" key="4">
    <source>
        <dbReference type="Google" id="ProtNLM"/>
    </source>
</evidence>
<proteinExistence type="predicted"/>
<reference evidence="2 3" key="1">
    <citation type="submission" date="2023-11" db="EMBL/GenBank/DDBJ databases">
        <title>Peredibacter starrii A3.12.</title>
        <authorList>
            <person name="Mitchell R.J."/>
        </authorList>
    </citation>
    <scope>NUCLEOTIDE SEQUENCE [LARGE SCALE GENOMIC DNA]</scope>
    <source>
        <strain evidence="2 3">A3.12</strain>
    </source>
</reference>
<keyword evidence="1" id="KW-1133">Transmembrane helix</keyword>
<accession>A0AAX4HN98</accession>
<feature type="transmembrane region" description="Helical" evidence="1">
    <location>
        <begin position="36"/>
        <end position="56"/>
    </location>
</feature>
<dbReference type="AlphaFoldDB" id="A0AAX4HN98"/>
<feature type="transmembrane region" description="Helical" evidence="1">
    <location>
        <begin position="77"/>
        <end position="100"/>
    </location>
</feature>
<evidence type="ECO:0000313" key="2">
    <source>
        <dbReference type="EMBL" id="WPU64637.1"/>
    </source>
</evidence>
<dbReference type="EMBL" id="CP139487">
    <property type="protein sequence ID" value="WPU64637.1"/>
    <property type="molecule type" value="Genomic_DNA"/>
</dbReference>
<evidence type="ECO:0000313" key="3">
    <source>
        <dbReference type="Proteomes" id="UP001324634"/>
    </source>
</evidence>
<dbReference type="RefSeq" id="WP_321393790.1">
    <property type="nucleotide sequence ID" value="NZ_CP139487.1"/>
</dbReference>
<dbReference type="Proteomes" id="UP001324634">
    <property type="component" value="Chromosome"/>
</dbReference>
<feature type="transmembrane region" description="Helical" evidence="1">
    <location>
        <begin position="125"/>
        <end position="145"/>
    </location>
</feature>
<name>A0AAX4HN98_9BACT</name>
<protein>
    <recommendedName>
        <fullName evidence="4">RDD domain-containing protein</fullName>
    </recommendedName>
</protein>
<evidence type="ECO:0000256" key="1">
    <source>
        <dbReference type="SAM" id="Phobius"/>
    </source>
</evidence>
<gene>
    <name evidence="2" type="ORF">SOO65_18240</name>
</gene>
<organism evidence="2 3">
    <name type="scientific">Peredibacter starrii</name>
    <dbReference type="NCBI Taxonomy" id="28202"/>
    <lineage>
        <taxon>Bacteria</taxon>
        <taxon>Pseudomonadati</taxon>
        <taxon>Bdellovibrionota</taxon>
        <taxon>Bacteriovoracia</taxon>
        <taxon>Bacteriovoracales</taxon>
        <taxon>Bacteriovoracaceae</taxon>
        <taxon>Peredibacter</taxon>
    </lineage>
</organism>
<keyword evidence="1" id="KW-0812">Transmembrane</keyword>
<sequence>MGQIDLTEFALREQKLPKKLLVPGKEDPTPTWKILAAHYLDFMAVAIFTSFSAVMFNQSIKLFMTTKSLRLAFDEQAIISLASSLLPMMLFSYFFLSYFLNQGQTWGMFTFKKRMKMPSQSFKSAFYWAAHSLFMCITGGLFYLAKREEWQNLQKHDYLYHEMLLHKEDYSIDLLKRIDEQEVVYEYAEAA</sequence>
<keyword evidence="1" id="KW-0472">Membrane</keyword>
<keyword evidence="3" id="KW-1185">Reference proteome</keyword>
<dbReference type="KEGG" id="psti:SOO65_18240"/>